<dbReference type="GO" id="GO:0009279">
    <property type="term" value="C:cell outer membrane"/>
    <property type="evidence" value="ECO:0007669"/>
    <property type="project" value="UniProtKB-SubCell"/>
</dbReference>
<accession>A0A7W9BEK2</accession>
<feature type="signal peptide" evidence="10">
    <location>
        <begin position="1"/>
        <end position="28"/>
    </location>
</feature>
<feature type="chain" id="PRO_5031145788" evidence="10">
    <location>
        <begin position="29"/>
        <end position="962"/>
    </location>
</feature>
<dbReference type="PANTHER" id="PTHR47234:SF2">
    <property type="entry name" value="TONB-DEPENDENT RECEPTOR"/>
    <property type="match status" value="1"/>
</dbReference>
<proteinExistence type="inferred from homology"/>
<dbReference type="InterPro" id="IPR037066">
    <property type="entry name" value="Plug_dom_sf"/>
</dbReference>
<protein>
    <submittedName>
        <fullName evidence="13">Iron complex outermembrane receptor protein</fullName>
    </submittedName>
</protein>
<dbReference type="Pfam" id="PF07715">
    <property type="entry name" value="Plug"/>
    <property type="match status" value="1"/>
</dbReference>
<evidence type="ECO:0000256" key="1">
    <source>
        <dbReference type="ARBA" id="ARBA00004571"/>
    </source>
</evidence>
<dbReference type="EMBL" id="JACIJK010000007">
    <property type="protein sequence ID" value="MBB5715588.1"/>
    <property type="molecule type" value="Genomic_DNA"/>
</dbReference>
<keyword evidence="6 8" id="KW-0472">Membrane</keyword>
<keyword evidence="7 8" id="KW-0998">Cell outer membrane</keyword>
<name>A0A7W9BEK2_9SPHN</name>
<dbReference type="Gene3D" id="2.40.170.20">
    <property type="entry name" value="TonB-dependent receptor, beta-barrel domain"/>
    <property type="match status" value="1"/>
</dbReference>
<feature type="domain" description="TonB-dependent receptor plug" evidence="12">
    <location>
        <begin position="62"/>
        <end position="188"/>
    </location>
</feature>
<evidence type="ECO:0000256" key="5">
    <source>
        <dbReference type="ARBA" id="ARBA00023077"/>
    </source>
</evidence>
<evidence type="ECO:0000256" key="10">
    <source>
        <dbReference type="SAM" id="SignalP"/>
    </source>
</evidence>
<dbReference type="Pfam" id="PF00593">
    <property type="entry name" value="TonB_dep_Rec_b-barrel"/>
    <property type="match status" value="1"/>
</dbReference>
<gene>
    <name evidence="13" type="ORF">FHS94_002443</name>
</gene>
<keyword evidence="2 8" id="KW-0813">Transport</keyword>
<reference evidence="13 14" key="1">
    <citation type="submission" date="2020-08" db="EMBL/GenBank/DDBJ databases">
        <title>Genomic Encyclopedia of Type Strains, Phase IV (KMG-IV): sequencing the most valuable type-strain genomes for metagenomic binning, comparative biology and taxonomic classification.</title>
        <authorList>
            <person name="Goeker M."/>
        </authorList>
    </citation>
    <scope>NUCLEOTIDE SEQUENCE [LARGE SCALE GENOMIC DNA]</scope>
    <source>
        <strain evidence="13 14">DSM 100044</strain>
    </source>
</reference>
<evidence type="ECO:0000256" key="4">
    <source>
        <dbReference type="ARBA" id="ARBA00022692"/>
    </source>
</evidence>
<dbReference type="Proteomes" id="UP000546200">
    <property type="component" value="Unassembled WGS sequence"/>
</dbReference>
<dbReference type="PROSITE" id="PS52016">
    <property type="entry name" value="TONB_DEPENDENT_REC_3"/>
    <property type="match status" value="1"/>
</dbReference>
<comment type="caution">
    <text evidence="13">The sequence shown here is derived from an EMBL/GenBank/DDBJ whole genome shotgun (WGS) entry which is preliminary data.</text>
</comment>
<organism evidence="13 14">
    <name type="scientific">Sphingomonas aerophila</name>
    <dbReference type="NCBI Taxonomy" id="1344948"/>
    <lineage>
        <taxon>Bacteria</taxon>
        <taxon>Pseudomonadati</taxon>
        <taxon>Pseudomonadota</taxon>
        <taxon>Alphaproteobacteria</taxon>
        <taxon>Sphingomonadales</taxon>
        <taxon>Sphingomonadaceae</taxon>
        <taxon>Sphingomonas</taxon>
    </lineage>
</organism>
<dbReference type="PANTHER" id="PTHR47234">
    <property type="match status" value="1"/>
</dbReference>
<evidence type="ECO:0000256" key="7">
    <source>
        <dbReference type="ARBA" id="ARBA00023237"/>
    </source>
</evidence>
<keyword evidence="4 8" id="KW-0812">Transmembrane</keyword>
<keyword evidence="10" id="KW-0732">Signal</keyword>
<keyword evidence="14" id="KW-1185">Reference proteome</keyword>
<keyword evidence="3 8" id="KW-1134">Transmembrane beta strand</keyword>
<sequence>MQRLDLLVRGSSAAIIAGLVFASAPALAQIATDPQTPTAPAAIEAPPEDVVVTGSRIRRDPTDQPSPVVTVDESAIARTGLSNIADVLQRLPASSGGLNSKFNSSGNFGNPPDGGGVGAGSAVLDLRYLGPKRTLVLVDGLRFVNGASASGIPATVDLNSIPSSMIERVEVLQSGASPQYGSDAIAGVVNIITKQNQNGLRASAQYGQFLGDNDGETQDYQLSYGFGSQGVHIVAGGYYTKQKAVSATDRDISQFPNPGQTSCADEIGGCSSFTPLGRFLVNGQNLTLRGPVIGRPVVYDPTLATGDFKALTAADRYNFAPFNYFLTPVERYGGFVNARAEFSDALNLRVKALYNRRNSQNQAAYLPLGIGPDVGNGNLLDTLSVDATNPYNPFGVTLTPGGNYTAIFRRLVEAGQRTYSQNVDTMSLTGTLDGRFEMLGHNWYWDANAVFGFNDARQLFTGNINSARLAQAIGPVNQCTGPCVPFNFFGGVGSITPEMLGFIGFDERDRSRQELNDYTANLSGELFDLPGGPVGLAVGYEHRYQFGSFTPDPVIQAGLGADIPAQAARGSFNVDEVYAEVRVPILRDLPAFSSLELNGAVRHSNYSTFGGNTVFSGGALWKPVSDLLLRGQYAESLRAPSIGELYGAQSRFDATINDPCTSATGGLFQSNATVRANCVANGVPASGSYAEPQNGQLPVLTGGNQDLQPETARTLVFGGAYSPRWARGGTLSALSLEVNYYDIKVNGAIAAIPAQVLLSRCAQAGDALSCAAITRAPSGIVTAINGLLLNTGGIRTKGIDATLTVRSGDTGAGRFGLYVSGNYLLKYAERTPSTEGFTTTEYKGTERGAPDQAYPHFKGLATIDWALGPVTASVTGRYIDNVAEIPVDENATANKLRSRLYGDVQLQFRPSWFSTGLALTLGVNNVFDKDPPACFSCSLNNFDPTTYDIPGRFGYVRLSYGL</sequence>
<evidence type="ECO:0000256" key="8">
    <source>
        <dbReference type="PROSITE-ProRule" id="PRU01360"/>
    </source>
</evidence>
<evidence type="ECO:0000259" key="11">
    <source>
        <dbReference type="Pfam" id="PF00593"/>
    </source>
</evidence>
<evidence type="ECO:0000259" key="12">
    <source>
        <dbReference type="Pfam" id="PF07715"/>
    </source>
</evidence>
<keyword evidence="13" id="KW-0675">Receptor</keyword>
<evidence type="ECO:0000256" key="3">
    <source>
        <dbReference type="ARBA" id="ARBA00022452"/>
    </source>
</evidence>
<dbReference type="SUPFAM" id="SSF56935">
    <property type="entry name" value="Porins"/>
    <property type="match status" value="1"/>
</dbReference>
<evidence type="ECO:0000256" key="6">
    <source>
        <dbReference type="ARBA" id="ARBA00023136"/>
    </source>
</evidence>
<dbReference type="InterPro" id="IPR000531">
    <property type="entry name" value="Beta-barrel_TonB"/>
</dbReference>
<evidence type="ECO:0000313" key="13">
    <source>
        <dbReference type="EMBL" id="MBB5715588.1"/>
    </source>
</evidence>
<dbReference type="Gene3D" id="2.170.130.10">
    <property type="entry name" value="TonB-dependent receptor, plug domain"/>
    <property type="match status" value="1"/>
</dbReference>
<feature type="domain" description="TonB-dependent receptor-like beta-barrel" evidence="11">
    <location>
        <begin position="382"/>
        <end position="926"/>
    </location>
</feature>
<dbReference type="InterPro" id="IPR039426">
    <property type="entry name" value="TonB-dep_rcpt-like"/>
</dbReference>
<dbReference type="InterPro" id="IPR036942">
    <property type="entry name" value="Beta-barrel_TonB_sf"/>
</dbReference>
<dbReference type="AlphaFoldDB" id="A0A7W9BEK2"/>
<evidence type="ECO:0000256" key="2">
    <source>
        <dbReference type="ARBA" id="ARBA00022448"/>
    </source>
</evidence>
<evidence type="ECO:0000256" key="9">
    <source>
        <dbReference type="RuleBase" id="RU003357"/>
    </source>
</evidence>
<dbReference type="InterPro" id="IPR012910">
    <property type="entry name" value="Plug_dom"/>
</dbReference>
<dbReference type="RefSeq" id="WP_184058072.1">
    <property type="nucleotide sequence ID" value="NZ_JACIJK010000007.1"/>
</dbReference>
<keyword evidence="5 9" id="KW-0798">TonB box</keyword>
<evidence type="ECO:0000313" key="14">
    <source>
        <dbReference type="Proteomes" id="UP000546200"/>
    </source>
</evidence>
<comment type="similarity">
    <text evidence="8 9">Belongs to the TonB-dependent receptor family.</text>
</comment>
<comment type="subcellular location">
    <subcellularLocation>
        <location evidence="1 8">Cell outer membrane</location>
        <topology evidence="1 8">Multi-pass membrane protein</topology>
    </subcellularLocation>
</comment>